<protein>
    <recommendedName>
        <fullName evidence="3">HK97 family phage prohead protease</fullName>
    </recommendedName>
</protein>
<organism evidence="2">
    <name type="scientific">Bradyrhizobium quebecense</name>
    <dbReference type="NCBI Taxonomy" id="2748629"/>
    <lineage>
        <taxon>Bacteria</taxon>
        <taxon>Pseudomonadati</taxon>
        <taxon>Pseudomonadota</taxon>
        <taxon>Alphaproteobacteria</taxon>
        <taxon>Hyphomicrobiales</taxon>
        <taxon>Nitrobacteraceae</taxon>
        <taxon>Bradyrhizobium</taxon>
    </lineage>
</organism>
<sequence>MTGSVYKKVASQAGTLSGDDLDFLLSSPWDEDSYGDIVGDPDDPEYGWHLESFRTNPAALFAHNNNMPPIGTWRNVSVRNRALRGTLVFAPRGASKFADEISDLTKAGIIKGVSVGFIPKQSRPRVNGRGTHYLEQVLKEASLCGIPALPSALVQAKQMGISTETIKKVFRPMPESVGERIRRARRTVAKAKLLLAKTTSDRSRQSLIRAIEIIEAEGREAMAASCRLPHSSQSATQLAAASKARAIAMLEKVAVRIAMEEAQTASGQVRAYSEEVIASFTNMALRHPDPPSQIVDPTINSWRGQSVPGPTWRGKKI</sequence>
<evidence type="ECO:0000313" key="2">
    <source>
        <dbReference type="EMBL" id="NVL08493.1"/>
    </source>
</evidence>
<proteinExistence type="predicted"/>
<dbReference type="AlphaFoldDB" id="A0A973WUM3"/>
<dbReference type="RefSeq" id="WP_176531996.1">
    <property type="nucleotide sequence ID" value="NZ_CP088022.1"/>
</dbReference>
<name>A0A973WUM3_9BRAD</name>
<accession>A0A973WUM3</accession>
<gene>
    <name evidence="2" type="ORF">HU230_22590</name>
</gene>
<dbReference type="EMBL" id="JABWSX010000001">
    <property type="protein sequence ID" value="NVL08493.1"/>
    <property type="molecule type" value="Genomic_DNA"/>
</dbReference>
<reference evidence="2" key="1">
    <citation type="submission" date="2020-06" db="EMBL/GenBank/DDBJ databases">
        <title>Whole Genome Sequence of Bradyrhizobium sp. Strain 66S1MB.</title>
        <authorList>
            <person name="Bromfield E."/>
            <person name="Cloutier S."/>
        </authorList>
    </citation>
    <scope>NUCLEOTIDE SEQUENCE</scope>
    <source>
        <strain evidence="2">66S1MB</strain>
    </source>
</reference>
<feature type="region of interest" description="Disordered" evidence="1">
    <location>
        <begin position="288"/>
        <end position="317"/>
    </location>
</feature>
<comment type="caution">
    <text evidence="2">The sequence shown here is derived from an EMBL/GenBank/DDBJ whole genome shotgun (WGS) entry which is preliminary data.</text>
</comment>
<evidence type="ECO:0008006" key="3">
    <source>
        <dbReference type="Google" id="ProtNLM"/>
    </source>
</evidence>
<evidence type="ECO:0000256" key="1">
    <source>
        <dbReference type="SAM" id="MobiDB-lite"/>
    </source>
</evidence>